<reference evidence="6" key="3">
    <citation type="submission" date="2020-02" db="EMBL/GenBank/DDBJ databases">
        <authorList>
            <person name="Littmann E."/>
            <person name="Sorbara M."/>
        </authorList>
    </citation>
    <scope>NUCLEOTIDE SEQUENCE</scope>
    <source>
        <strain evidence="6">MSK.14.57</strain>
    </source>
</reference>
<dbReference type="Proteomes" id="UP000095598">
    <property type="component" value="Unassembled WGS sequence"/>
</dbReference>
<dbReference type="RefSeq" id="WP_055072282.1">
    <property type="nucleotide sequence ID" value="NZ_CYXT01000007.1"/>
</dbReference>
<evidence type="ECO:0000259" key="3">
    <source>
        <dbReference type="Pfam" id="PF26337"/>
    </source>
</evidence>
<dbReference type="InterPro" id="IPR058592">
    <property type="entry name" value="Gtf3_C"/>
</dbReference>
<dbReference type="InterPro" id="IPR058591">
    <property type="entry name" value="Gtf3_N"/>
</dbReference>
<dbReference type="GO" id="GO:0016740">
    <property type="term" value="F:transferase activity"/>
    <property type="evidence" value="ECO:0007669"/>
    <property type="project" value="UniProtKB-KW"/>
</dbReference>
<gene>
    <name evidence="5" type="ORF">ERS852425_01265</name>
    <name evidence="4" type="ORF">ERS852571_00363</name>
    <name evidence="6" type="ORF">G5A72_02635</name>
</gene>
<feature type="domain" description="Glucosyltransferase 3-like N-terminal" evidence="2">
    <location>
        <begin position="6"/>
        <end position="174"/>
    </location>
</feature>
<evidence type="ECO:0000256" key="1">
    <source>
        <dbReference type="ARBA" id="ARBA00022679"/>
    </source>
</evidence>
<evidence type="ECO:0000259" key="2">
    <source>
        <dbReference type="Pfam" id="PF26334"/>
    </source>
</evidence>
<evidence type="ECO:0000313" key="9">
    <source>
        <dbReference type="Proteomes" id="UP001644750"/>
    </source>
</evidence>
<dbReference type="Gene3D" id="3.40.50.2000">
    <property type="entry name" value="Glycogen Phosphorylase B"/>
    <property type="match status" value="2"/>
</dbReference>
<evidence type="ECO:0000313" key="7">
    <source>
        <dbReference type="Proteomes" id="UP000095553"/>
    </source>
</evidence>
<dbReference type="EMBL" id="CYXY01000002">
    <property type="protein sequence ID" value="CUM74939.1"/>
    <property type="molecule type" value="Genomic_DNA"/>
</dbReference>
<evidence type="ECO:0000313" key="5">
    <source>
        <dbReference type="EMBL" id="CUM89097.1"/>
    </source>
</evidence>
<dbReference type="AlphaFoldDB" id="A0A173RBD8"/>
<organism evidence="4 7">
    <name type="scientific">Anaerostipes hadrus</name>
    <dbReference type="NCBI Taxonomy" id="649756"/>
    <lineage>
        <taxon>Bacteria</taxon>
        <taxon>Bacillati</taxon>
        <taxon>Bacillota</taxon>
        <taxon>Clostridia</taxon>
        <taxon>Lachnospirales</taxon>
        <taxon>Lachnospiraceae</taxon>
        <taxon>Anaerostipes</taxon>
    </lineage>
</organism>
<dbReference type="EMBL" id="JAAITB010000004">
    <property type="protein sequence ID" value="NSJ78504.1"/>
    <property type="molecule type" value="Genomic_DNA"/>
</dbReference>
<feature type="domain" description="Glucosyltransferase 3-like C-terminal" evidence="3">
    <location>
        <begin position="196"/>
        <end position="357"/>
    </location>
</feature>
<reference evidence="6 9" key="2">
    <citation type="journal article" date="2020" name="Cell Host Microbe">
        <title>Functional and Genomic Variation between Human-Derived Isolates of Lachnospiraceae Reveals Inter- and Intra-Species Diversity.</title>
        <authorList>
            <person name="Sorbara M.T."/>
            <person name="Littmann E.R."/>
            <person name="Fontana E."/>
            <person name="Moody T.U."/>
            <person name="Kohout C.E."/>
            <person name="Gjonbalaj M."/>
            <person name="Eaton V."/>
            <person name="Seok R."/>
            <person name="Leiner I.M."/>
            <person name="Pamer E.G."/>
        </authorList>
    </citation>
    <scope>NUCLEOTIDE SEQUENCE [LARGE SCALE GENOMIC DNA]</scope>
    <source>
        <strain evidence="6 9">MSK.14.57</strain>
    </source>
</reference>
<dbReference type="Pfam" id="PF26337">
    <property type="entry name" value="Gtf3_C"/>
    <property type="match status" value="1"/>
</dbReference>
<proteinExistence type="predicted"/>
<dbReference type="Proteomes" id="UP001644750">
    <property type="component" value="Unassembled WGS sequence"/>
</dbReference>
<sequence>MKEKIYIVKEHICSGESEFTAAGKARIDVEDILYDWKAKDIKIKIKKNLNENSILKKLFSHYHLYQIWKKSLDKLKEGDVLIIQFPLQEGFIFASHLLKNLKKKNIKTIAVIHDLETLRITKDNTISKKRKIRLYIEEIPALKQFSKIVVHNQSMKKALMKKGISEDSMVTLKMFDYLIKEGNELPESTKSEENNIIIAGNLSSYKVGYVYELPHDVKFDLYGINYTGVTDNKIKYHGSYPSDELPWHLKGAYGLVWDGDTAKTCSGIFGDYLRINNPHKTSLYLACGIPIITWNKAAIAQYVRKNRVGITVSSLDEINEKLKDVSKDEYNLMRKNAKKCSERVRKGYYLKKAIQEALS</sequence>
<evidence type="ECO:0000313" key="4">
    <source>
        <dbReference type="EMBL" id="CUM74939.1"/>
    </source>
</evidence>
<reference evidence="7 8" key="1">
    <citation type="submission" date="2015-09" db="EMBL/GenBank/DDBJ databases">
        <authorList>
            <consortium name="Pathogen Informatics"/>
        </authorList>
    </citation>
    <scope>NUCLEOTIDE SEQUENCE [LARGE SCALE GENOMIC DNA]</scope>
    <source>
        <strain evidence="5 8">2789STDY5608868</strain>
        <strain evidence="4 7">2789STDY5834959</strain>
    </source>
</reference>
<accession>A0A173RBD8</accession>
<name>A0A173RBD8_ANAHA</name>
<protein>
    <submittedName>
        <fullName evidence="4">Beta-1,6-galactofuranosyltransferase</fullName>
    </submittedName>
    <submittedName>
        <fullName evidence="6">Glycosyltransferase</fullName>
    </submittedName>
</protein>
<keyword evidence="1 4" id="KW-0808">Transferase</keyword>
<keyword evidence="9" id="KW-1185">Reference proteome</keyword>
<dbReference type="Proteomes" id="UP000095553">
    <property type="component" value="Unassembled WGS sequence"/>
</dbReference>
<dbReference type="SUPFAM" id="SSF53756">
    <property type="entry name" value="UDP-Glycosyltransferase/glycogen phosphorylase"/>
    <property type="match status" value="1"/>
</dbReference>
<dbReference type="EMBL" id="CYXT01000007">
    <property type="protein sequence ID" value="CUM89097.1"/>
    <property type="molecule type" value="Genomic_DNA"/>
</dbReference>
<dbReference type="PIRSF" id="PIRSF007023">
    <property type="entry name" value="UDP-Galf_transf"/>
    <property type="match status" value="1"/>
</dbReference>
<evidence type="ECO:0000313" key="8">
    <source>
        <dbReference type="Proteomes" id="UP000095598"/>
    </source>
</evidence>
<evidence type="ECO:0000313" key="6">
    <source>
        <dbReference type="EMBL" id="NSJ78504.1"/>
    </source>
</evidence>
<dbReference type="Pfam" id="PF26334">
    <property type="entry name" value="Gtf3_N"/>
    <property type="match status" value="1"/>
</dbReference>